<organism evidence="1 5">
    <name type="scientific">Araneus ventricosus</name>
    <name type="common">Orbweaver spider</name>
    <name type="synonym">Epeira ventricosa</name>
    <dbReference type="NCBI Taxonomy" id="182803"/>
    <lineage>
        <taxon>Eukaryota</taxon>
        <taxon>Metazoa</taxon>
        <taxon>Ecdysozoa</taxon>
        <taxon>Arthropoda</taxon>
        <taxon>Chelicerata</taxon>
        <taxon>Arachnida</taxon>
        <taxon>Araneae</taxon>
        <taxon>Araneomorphae</taxon>
        <taxon>Entelegynae</taxon>
        <taxon>Araneoidea</taxon>
        <taxon>Araneidae</taxon>
        <taxon>Araneus</taxon>
    </lineage>
</organism>
<evidence type="ECO:0000313" key="5">
    <source>
        <dbReference type="Proteomes" id="UP000499080"/>
    </source>
</evidence>
<accession>A0A4Y2R9P5</accession>
<evidence type="ECO:0000313" key="3">
    <source>
        <dbReference type="EMBL" id="GBN78854.1"/>
    </source>
</evidence>
<name>A0A4Y2R9P5_ARAVE</name>
<gene>
    <name evidence="3" type="ORF">AVEN_121291_1</name>
    <name evidence="4" type="ORF">AVEN_127715_1</name>
    <name evidence="2" type="ORF">AVEN_149269_1</name>
    <name evidence="1" type="ORF">AVEN_87080_1</name>
</gene>
<dbReference type="EMBL" id="BGPR01018327">
    <property type="protein sequence ID" value="GBN78859.1"/>
    <property type="molecule type" value="Genomic_DNA"/>
</dbReference>
<dbReference type="EMBL" id="BGPR01016253">
    <property type="protein sequence ID" value="GBN72381.1"/>
    <property type="molecule type" value="Genomic_DNA"/>
</dbReference>
<comment type="caution">
    <text evidence="1">The sequence shown here is derived from an EMBL/GenBank/DDBJ whole genome shotgun (WGS) entry which is preliminary data.</text>
</comment>
<reference evidence="1 5" key="1">
    <citation type="journal article" date="2019" name="Sci. Rep.">
        <title>Orb-weaving spider Araneus ventricosus genome elucidates the spidroin gene catalogue.</title>
        <authorList>
            <person name="Kono N."/>
            <person name="Nakamura H."/>
            <person name="Ohtoshi R."/>
            <person name="Moran D.A.P."/>
            <person name="Shinohara A."/>
            <person name="Yoshida Y."/>
            <person name="Fujiwara M."/>
            <person name="Mori M."/>
            <person name="Tomita M."/>
            <person name="Arakawa K."/>
        </authorList>
    </citation>
    <scope>NUCLEOTIDE SEQUENCE [LARGE SCALE GENOMIC DNA]</scope>
</reference>
<proteinExistence type="predicted"/>
<evidence type="ECO:0000313" key="2">
    <source>
        <dbReference type="EMBL" id="GBN72402.1"/>
    </source>
</evidence>
<evidence type="ECO:0000313" key="1">
    <source>
        <dbReference type="EMBL" id="GBN72381.1"/>
    </source>
</evidence>
<dbReference type="Proteomes" id="UP000499080">
    <property type="component" value="Unassembled WGS sequence"/>
</dbReference>
<keyword evidence="5" id="KW-1185">Reference proteome</keyword>
<sequence>MTELKKIFYTEMNPIQRNLTKEVSVVEISQLFSDHISSFVSDHSTSSGEYWKEEIFVLKTIRAIVVSVVGFCGSRAMLRKAYDRKVNHVKMSSIWLRGKVSISIPEDSRFDAGLHQLLVMVWVWSKLSLMWRVKRHPADWRRKLERGCQTGVVFVI</sequence>
<dbReference type="EMBL" id="BGPR01018326">
    <property type="protein sequence ID" value="GBN78854.1"/>
    <property type="molecule type" value="Genomic_DNA"/>
</dbReference>
<protein>
    <submittedName>
        <fullName evidence="1">Uncharacterized protein</fullName>
    </submittedName>
</protein>
<dbReference type="AlphaFoldDB" id="A0A4Y2R9P5"/>
<evidence type="ECO:0000313" key="4">
    <source>
        <dbReference type="EMBL" id="GBN78859.1"/>
    </source>
</evidence>
<dbReference type="EMBL" id="BGPR01016259">
    <property type="protein sequence ID" value="GBN72402.1"/>
    <property type="molecule type" value="Genomic_DNA"/>
</dbReference>